<keyword evidence="2" id="KW-0132">Cell division</keyword>
<dbReference type="OrthoDB" id="10259843at2759"/>
<dbReference type="GO" id="GO:0031145">
    <property type="term" value="P:anaphase-promoting complex-dependent catabolic process"/>
    <property type="evidence" value="ECO:0007669"/>
    <property type="project" value="InterPro"/>
</dbReference>
<gene>
    <name evidence="8" type="ORF">D9757_002903</name>
</gene>
<dbReference type="Pfam" id="PF12896">
    <property type="entry name" value="ANAPC4"/>
    <property type="match status" value="1"/>
</dbReference>
<dbReference type="Gene3D" id="2.130.10.10">
    <property type="entry name" value="YVTN repeat-like/Quinoprotein amine dehydrogenase"/>
    <property type="match status" value="1"/>
</dbReference>
<organism evidence="8 9">
    <name type="scientific">Collybiopsis confluens</name>
    <dbReference type="NCBI Taxonomy" id="2823264"/>
    <lineage>
        <taxon>Eukaryota</taxon>
        <taxon>Fungi</taxon>
        <taxon>Dikarya</taxon>
        <taxon>Basidiomycota</taxon>
        <taxon>Agaricomycotina</taxon>
        <taxon>Agaricomycetes</taxon>
        <taxon>Agaricomycetidae</taxon>
        <taxon>Agaricales</taxon>
        <taxon>Marasmiineae</taxon>
        <taxon>Omphalotaceae</taxon>
        <taxon>Collybiopsis</taxon>
    </lineage>
</organism>
<evidence type="ECO:0000313" key="8">
    <source>
        <dbReference type="EMBL" id="KAF5390354.1"/>
    </source>
</evidence>
<dbReference type="Proteomes" id="UP000518752">
    <property type="component" value="Unassembled WGS sequence"/>
</dbReference>
<dbReference type="InterPro" id="IPR024977">
    <property type="entry name" value="Apc4-like_WD40_dom"/>
</dbReference>
<feature type="domain" description="Anaphase-promoting complex subunit 4-like WD40" evidence="6">
    <location>
        <begin position="26"/>
        <end position="102"/>
    </location>
</feature>
<dbReference type="Pfam" id="PF12894">
    <property type="entry name" value="ANAPC4_WD40"/>
    <property type="match status" value="1"/>
</dbReference>
<comment type="caution">
    <text evidence="8">The sequence shown here is derived from an EMBL/GenBank/DDBJ whole genome shotgun (WGS) entry which is preliminary data.</text>
</comment>
<dbReference type="AlphaFoldDB" id="A0A8H5MDY5"/>
<reference evidence="8 9" key="1">
    <citation type="journal article" date="2020" name="ISME J.">
        <title>Uncovering the hidden diversity of litter-decomposition mechanisms in mushroom-forming fungi.</title>
        <authorList>
            <person name="Floudas D."/>
            <person name="Bentzer J."/>
            <person name="Ahren D."/>
            <person name="Johansson T."/>
            <person name="Persson P."/>
            <person name="Tunlid A."/>
        </authorList>
    </citation>
    <scope>NUCLEOTIDE SEQUENCE [LARGE SCALE GENOMIC DNA]</scope>
    <source>
        <strain evidence="8 9">CBS 406.79</strain>
    </source>
</reference>
<dbReference type="PANTHER" id="PTHR13260">
    <property type="entry name" value="ANAPHASE PROMOTING COMPLEX SUBUNIT 4 APC4"/>
    <property type="match status" value="1"/>
</dbReference>
<dbReference type="InterPro" id="IPR024790">
    <property type="entry name" value="APC4_long_dom"/>
</dbReference>
<evidence type="ECO:0000256" key="1">
    <source>
        <dbReference type="ARBA" id="ARBA00016067"/>
    </source>
</evidence>
<dbReference type="GO" id="GO:0005680">
    <property type="term" value="C:anaphase-promoting complex"/>
    <property type="evidence" value="ECO:0007669"/>
    <property type="project" value="InterPro"/>
</dbReference>
<keyword evidence="4" id="KW-0833">Ubl conjugation pathway</keyword>
<evidence type="ECO:0000259" key="6">
    <source>
        <dbReference type="Pfam" id="PF12894"/>
    </source>
</evidence>
<dbReference type="InterPro" id="IPR024789">
    <property type="entry name" value="APC4"/>
</dbReference>
<accession>A0A8H5MDY5</accession>
<dbReference type="PANTHER" id="PTHR13260:SF0">
    <property type="entry name" value="ANAPHASE-PROMOTING COMPLEX SUBUNIT 4"/>
    <property type="match status" value="1"/>
</dbReference>
<name>A0A8H5MDY5_9AGAR</name>
<evidence type="ECO:0000256" key="2">
    <source>
        <dbReference type="ARBA" id="ARBA00022618"/>
    </source>
</evidence>
<dbReference type="InterPro" id="IPR015943">
    <property type="entry name" value="WD40/YVTN_repeat-like_dom_sf"/>
</dbReference>
<evidence type="ECO:0000256" key="5">
    <source>
        <dbReference type="ARBA" id="ARBA00023306"/>
    </source>
</evidence>
<keyword evidence="5" id="KW-0131">Cell cycle</keyword>
<keyword evidence="3" id="KW-0498">Mitosis</keyword>
<feature type="domain" description="Anaphase-promoting complex subunit 4 long" evidence="7">
    <location>
        <begin position="288"/>
        <end position="492"/>
    </location>
</feature>
<dbReference type="EMBL" id="JAACJN010000016">
    <property type="protein sequence ID" value="KAF5390354.1"/>
    <property type="molecule type" value="Genomic_DNA"/>
</dbReference>
<dbReference type="GO" id="GO:0034399">
    <property type="term" value="C:nuclear periphery"/>
    <property type="evidence" value="ECO:0007669"/>
    <property type="project" value="TreeGrafter"/>
</dbReference>
<sequence length="806" mass="90246">MESSDFAMLAAVKLPAPSRLSPSACCPDKDLFVLVTRLGSYDRLSLWKLQGSKIWEVDVEESNRVVDIAWSPDGQSIAVAHDPPRITLHSIQNGRTEHVIPVPVVGTSNISQLTDIWWFHQEKPEKSPVPDIFRRDNIITGSVHSVLRILPLLDPLQDHAKQLTATDLFAFQGSQTSTRRPAAIPEVIKSWPALQSDPLLASINVPNPTRTMENGIIDEVDDTNQNSILSVADGSGRVTCFLDGTYSLGSFSTGETNRTVAALFKHPKRPIFLLHSHGESVTDLSPTHISLPLLEERKARDFAKLSSTARELCWYVMRVVEEMRGAWFGTETTTAAQELGPKWVQAYETKQRDKYNLKPSAMLDLTTLLLTDRATEALGDYLGSGQQMTERGLEKWDSAITIALVNLRDYSEKRLVPACQRLYLVLEEVRGWASLPTIYAAFDIPSETVSKCLIMLNQAILLASWLGAAARRELHRFREFMCWLRYETQILNPTVDTLPPIRHDILEVNKYFISGLEKSVIDKWFIGPVPTFAPQDVGIPRYDLSVNVALRKAREFLKARTPQAVIETPVDGFDDKAVEDRNLSALIGVFAECCREVFERPSGAATRTATVSRNQTRASSSAESRTELLFREKTKVEDGDYVEHLVMHAPSTSEHRSCVCFVRQRYGHNRMHVEVSVHECCLRLGDEEIRVDLLALEFFDEESLVMVYRTDQELQAPESSVRLSRESLIEVALQDLGAGQLGGSRYLSIKQSRGLKRCKTGTVSLAVNGRVGRRVACVLDNEGMYLETFDLEGDEGEDGEITLEEG</sequence>
<evidence type="ECO:0000313" key="9">
    <source>
        <dbReference type="Proteomes" id="UP000518752"/>
    </source>
</evidence>
<evidence type="ECO:0000256" key="4">
    <source>
        <dbReference type="ARBA" id="ARBA00022786"/>
    </source>
</evidence>
<dbReference type="GO" id="GO:0051301">
    <property type="term" value="P:cell division"/>
    <property type="evidence" value="ECO:0007669"/>
    <property type="project" value="UniProtKB-KW"/>
</dbReference>
<proteinExistence type="predicted"/>
<dbReference type="GO" id="GO:0070979">
    <property type="term" value="P:protein K11-linked ubiquitination"/>
    <property type="evidence" value="ECO:0007669"/>
    <property type="project" value="TreeGrafter"/>
</dbReference>
<evidence type="ECO:0000259" key="7">
    <source>
        <dbReference type="Pfam" id="PF12896"/>
    </source>
</evidence>
<dbReference type="SUPFAM" id="SSF69322">
    <property type="entry name" value="Tricorn protease domain 2"/>
    <property type="match status" value="1"/>
</dbReference>
<protein>
    <recommendedName>
        <fullName evidence="1">Anaphase-promoting complex subunit 4</fullName>
    </recommendedName>
</protein>
<evidence type="ECO:0000256" key="3">
    <source>
        <dbReference type="ARBA" id="ARBA00022776"/>
    </source>
</evidence>
<keyword evidence="9" id="KW-1185">Reference proteome</keyword>